<accession>A0A137RK65</accession>
<comment type="caution">
    <text evidence="2">The sequence shown here is derived from an EMBL/GenBank/DDBJ whole genome shotgun (WGS) entry which is preliminary data.</text>
</comment>
<protein>
    <submittedName>
        <fullName evidence="2">Uncharacterized protein</fullName>
    </submittedName>
</protein>
<keyword evidence="1" id="KW-0812">Transmembrane</keyword>
<dbReference type="Proteomes" id="UP000070138">
    <property type="component" value="Unassembled WGS sequence"/>
</dbReference>
<name>A0A137RK65_9FLAO</name>
<dbReference type="STRING" id="1548749.LS48_04025"/>
<organism evidence="2 3">
    <name type="scientific">Aequorivita aquimaris</name>
    <dbReference type="NCBI Taxonomy" id="1548749"/>
    <lineage>
        <taxon>Bacteria</taxon>
        <taxon>Pseudomonadati</taxon>
        <taxon>Bacteroidota</taxon>
        <taxon>Flavobacteriia</taxon>
        <taxon>Flavobacteriales</taxon>
        <taxon>Flavobacteriaceae</taxon>
        <taxon>Aequorivita</taxon>
    </lineage>
</organism>
<feature type="transmembrane region" description="Helical" evidence="1">
    <location>
        <begin position="20"/>
        <end position="40"/>
    </location>
</feature>
<keyword evidence="1" id="KW-0472">Membrane</keyword>
<feature type="transmembrane region" description="Helical" evidence="1">
    <location>
        <begin position="71"/>
        <end position="96"/>
    </location>
</feature>
<reference evidence="3" key="1">
    <citation type="submission" date="2014-10" db="EMBL/GenBank/DDBJ databases">
        <title>Genome sequencing of Vitellibacter sp. D-24.</title>
        <authorList>
            <person name="Thevarajoo S."/>
            <person name="Selvaratnam C."/>
            <person name="Goh K.M."/>
            <person name="Chong C.S."/>
        </authorList>
    </citation>
    <scope>NUCLEOTIDE SEQUENCE [LARGE SCALE GENOMIC DNA]</scope>
    <source>
        <strain evidence="3">D-24</strain>
    </source>
</reference>
<gene>
    <name evidence="2" type="ORF">LS48_04025</name>
</gene>
<reference evidence="2 3" key="2">
    <citation type="journal article" date="2016" name="Int. J. Syst. Evol. Microbiol.">
        <title>Vitellibacter aquimaris sp. nov., a marine bacterium isolated from seawater.</title>
        <authorList>
            <person name="Thevarajoo S."/>
            <person name="Selvaratnam C."/>
            <person name="Goh K.M."/>
            <person name="Hong K.W."/>
            <person name="Chan X.Y."/>
            <person name="Chan K.G."/>
            <person name="Chong C.S."/>
        </authorList>
    </citation>
    <scope>NUCLEOTIDE SEQUENCE [LARGE SCALE GENOMIC DNA]</scope>
    <source>
        <strain evidence="2 3">D-24</strain>
    </source>
</reference>
<evidence type="ECO:0000313" key="3">
    <source>
        <dbReference type="Proteomes" id="UP000070138"/>
    </source>
</evidence>
<dbReference type="AlphaFoldDB" id="A0A137RK65"/>
<dbReference type="EMBL" id="JRWG01000002">
    <property type="protein sequence ID" value="KXO00571.1"/>
    <property type="molecule type" value="Genomic_DNA"/>
</dbReference>
<sequence>MSQVSNPRSASKKTQEEQKAQLLCWAFFVFYMEYCIYILLSEKLFRLYIGHNSSPPIGIRDAYQKKNIVNYGFPLTLAAVVAYISATALVLAIPFLNPTQPFYADRMPTLCRLYADCMPTLRRL</sequence>
<evidence type="ECO:0000313" key="2">
    <source>
        <dbReference type="EMBL" id="KXO00571.1"/>
    </source>
</evidence>
<evidence type="ECO:0000256" key="1">
    <source>
        <dbReference type="SAM" id="Phobius"/>
    </source>
</evidence>
<keyword evidence="3" id="KW-1185">Reference proteome</keyword>
<proteinExistence type="predicted"/>
<keyword evidence="1" id="KW-1133">Transmembrane helix</keyword>